<evidence type="ECO:0000256" key="2">
    <source>
        <dbReference type="SAM" id="Phobius"/>
    </source>
</evidence>
<dbReference type="EMBL" id="VEVO01000014">
    <property type="protein sequence ID" value="KAF0031787.1"/>
    <property type="molecule type" value="Genomic_DNA"/>
</dbReference>
<reference evidence="3 4" key="1">
    <citation type="submission" date="2019-06" db="EMBL/GenBank/DDBJ databases">
        <title>Draft genomes of female and male turbot (Scophthalmus maximus).</title>
        <authorList>
            <person name="Xu H."/>
            <person name="Xu X.-W."/>
            <person name="Shao C."/>
            <person name="Chen S."/>
        </authorList>
    </citation>
    <scope>NUCLEOTIDE SEQUENCE [LARGE SCALE GENOMIC DNA]</scope>
    <source>
        <strain evidence="3">Ysfricsl-2016a</strain>
        <tissue evidence="3">Blood</tissue>
    </source>
</reference>
<evidence type="ECO:0000256" key="1">
    <source>
        <dbReference type="SAM" id="MobiDB-lite"/>
    </source>
</evidence>
<dbReference type="AlphaFoldDB" id="A0A6A4SEY4"/>
<keyword evidence="2" id="KW-1133">Transmembrane helix</keyword>
<feature type="transmembrane region" description="Helical" evidence="2">
    <location>
        <begin position="42"/>
        <end position="59"/>
    </location>
</feature>
<feature type="region of interest" description="Disordered" evidence="1">
    <location>
        <begin position="170"/>
        <end position="195"/>
    </location>
</feature>
<keyword evidence="2" id="KW-0472">Membrane</keyword>
<proteinExistence type="predicted"/>
<evidence type="ECO:0000313" key="3">
    <source>
        <dbReference type="EMBL" id="KAF0031787.1"/>
    </source>
</evidence>
<dbReference type="Proteomes" id="UP000438429">
    <property type="component" value="Unassembled WGS sequence"/>
</dbReference>
<gene>
    <name evidence="3" type="ORF">F2P81_016342</name>
</gene>
<accession>A0A6A4SEY4</accession>
<name>A0A6A4SEY4_SCOMX</name>
<protein>
    <submittedName>
        <fullName evidence="3">Uncharacterized protein</fullName>
    </submittedName>
</protein>
<sequence length="195" mass="22514">MCGHNMCREQQLSQRARVLENDVVCGSWNDTRHANRFHPHQVIYRLELLVLAFVLAVVLKQQRKTAQIYFLSHITHSEKKTIFADIGPVKMQAPHCLASRDFPRTPRHRTTATSVAFFMSRLDKQRRWSQQERSDCAKQLRLHLKLVRNGMKTHGSAPYGRTNEAFEGLSKYSPNFKTPAAKRTPPGDQHLRNAI</sequence>
<keyword evidence="2" id="KW-0812">Transmembrane</keyword>
<evidence type="ECO:0000313" key="4">
    <source>
        <dbReference type="Proteomes" id="UP000438429"/>
    </source>
</evidence>
<comment type="caution">
    <text evidence="3">The sequence shown here is derived from an EMBL/GenBank/DDBJ whole genome shotgun (WGS) entry which is preliminary data.</text>
</comment>
<organism evidence="3 4">
    <name type="scientific">Scophthalmus maximus</name>
    <name type="common">Turbot</name>
    <name type="synonym">Psetta maxima</name>
    <dbReference type="NCBI Taxonomy" id="52904"/>
    <lineage>
        <taxon>Eukaryota</taxon>
        <taxon>Metazoa</taxon>
        <taxon>Chordata</taxon>
        <taxon>Craniata</taxon>
        <taxon>Vertebrata</taxon>
        <taxon>Euteleostomi</taxon>
        <taxon>Actinopterygii</taxon>
        <taxon>Neopterygii</taxon>
        <taxon>Teleostei</taxon>
        <taxon>Neoteleostei</taxon>
        <taxon>Acanthomorphata</taxon>
        <taxon>Carangaria</taxon>
        <taxon>Pleuronectiformes</taxon>
        <taxon>Pleuronectoidei</taxon>
        <taxon>Scophthalmidae</taxon>
        <taxon>Scophthalmus</taxon>
    </lineage>
</organism>